<dbReference type="AlphaFoldDB" id="A0A263BVW2"/>
<dbReference type="SUPFAM" id="SSF144091">
    <property type="entry name" value="Rhomboid-like"/>
    <property type="match status" value="1"/>
</dbReference>
<dbReference type="PROSITE" id="PS50005">
    <property type="entry name" value="TPR"/>
    <property type="match status" value="1"/>
</dbReference>
<dbReference type="PANTHER" id="PTHR43731">
    <property type="entry name" value="RHOMBOID PROTEASE"/>
    <property type="match status" value="1"/>
</dbReference>
<dbReference type="PANTHER" id="PTHR43731:SF14">
    <property type="entry name" value="PRESENILIN-ASSOCIATED RHOMBOID-LIKE PROTEIN, MITOCHONDRIAL"/>
    <property type="match status" value="1"/>
</dbReference>
<accession>A0A263BVW2</accession>
<keyword evidence="11" id="KW-1185">Reference proteome</keyword>
<keyword evidence="4" id="KW-0378">Hydrolase</keyword>
<keyword evidence="7" id="KW-0802">TPR repeat</keyword>
<dbReference type="EMBL" id="NPIA01000002">
    <property type="protein sequence ID" value="OZM57682.1"/>
    <property type="molecule type" value="Genomic_DNA"/>
</dbReference>
<dbReference type="InterPro" id="IPR011990">
    <property type="entry name" value="TPR-like_helical_dom_sf"/>
</dbReference>
<feature type="transmembrane region" description="Helical" evidence="8">
    <location>
        <begin position="267"/>
        <end position="285"/>
    </location>
</feature>
<name>A0A263BVW2_9BACI</name>
<evidence type="ECO:0000256" key="2">
    <source>
        <dbReference type="ARBA" id="ARBA00009045"/>
    </source>
</evidence>
<feature type="transmembrane region" description="Helical" evidence="8">
    <location>
        <begin position="322"/>
        <end position="340"/>
    </location>
</feature>
<evidence type="ECO:0000256" key="3">
    <source>
        <dbReference type="ARBA" id="ARBA00022692"/>
    </source>
</evidence>
<evidence type="ECO:0000256" key="7">
    <source>
        <dbReference type="PROSITE-ProRule" id="PRU00339"/>
    </source>
</evidence>
<reference evidence="11" key="1">
    <citation type="submission" date="2017-08" db="EMBL/GenBank/DDBJ databases">
        <authorList>
            <person name="Huang Z."/>
        </authorList>
    </citation>
    <scope>NUCLEOTIDE SEQUENCE [LARGE SCALE GENOMIC DNA]</scope>
    <source>
        <strain evidence="11">SA5d-4</strain>
    </source>
</reference>
<evidence type="ECO:0000259" key="9">
    <source>
        <dbReference type="Pfam" id="PF01694"/>
    </source>
</evidence>
<feature type="transmembrane region" description="Helical" evidence="8">
    <location>
        <begin position="291"/>
        <end position="310"/>
    </location>
</feature>
<feature type="transmembrane region" description="Helical" evidence="8">
    <location>
        <begin position="235"/>
        <end position="255"/>
    </location>
</feature>
<keyword evidence="5 8" id="KW-1133">Transmembrane helix</keyword>
<evidence type="ECO:0000256" key="5">
    <source>
        <dbReference type="ARBA" id="ARBA00022989"/>
    </source>
</evidence>
<comment type="similarity">
    <text evidence="2">Belongs to the peptidase S54 family.</text>
</comment>
<dbReference type="PROSITE" id="PS50293">
    <property type="entry name" value="TPR_REGION"/>
    <property type="match status" value="1"/>
</dbReference>
<feature type="transmembrane region" description="Helical" evidence="8">
    <location>
        <begin position="370"/>
        <end position="389"/>
    </location>
</feature>
<dbReference type="InterPro" id="IPR050925">
    <property type="entry name" value="Rhomboid_protease_S54"/>
</dbReference>
<dbReference type="GO" id="GO:0004252">
    <property type="term" value="F:serine-type endopeptidase activity"/>
    <property type="evidence" value="ECO:0007669"/>
    <property type="project" value="InterPro"/>
</dbReference>
<evidence type="ECO:0000256" key="4">
    <source>
        <dbReference type="ARBA" id="ARBA00022801"/>
    </source>
</evidence>
<dbReference type="InterPro" id="IPR022764">
    <property type="entry name" value="Peptidase_S54_rhomboid_dom"/>
</dbReference>
<keyword evidence="3 8" id="KW-0812">Transmembrane</keyword>
<proteinExistence type="inferred from homology"/>
<keyword evidence="6 8" id="KW-0472">Membrane</keyword>
<evidence type="ECO:0000256" key="6">
    <source>
        <dbReference type="ARBA" id="ARBA00023136"/>
    </source>
</evidence>
<evidence type="ECO:0000313" key="10">
    <source>
        <dbReference type="EMBL" id="OZM57682.1"/>
    </source>
</evidence>
<evidence type="ECO:0000313" key="11">
    <source>
        <dbReference type="Proteomes" id="UP000217083"/>
    </source>
</evidence>
<dbReference type="Pfam" id="PF01694">
    <property type="entry name" value="Rhomboid"/>
    <property type="match status" value="1"/>
</dbReference>
<evidence type="ECO:0000256" key="8">
    <source>
        <dbReference type="SAM" id="Phobius"/>
    </source>
</evidence>
<protein>
    <recommendedName>
        <fullName evidence="9">Peptidase S54 rhomboid domain-containing protein</fullName>
    </recommendedName>
</protein>
<gene>
    <name evidence="10" type="ORF">CIB95_04745</name>
</gene>
<organism evidence="10 11">
    <name type="scientific">Lottiidibacillus patelloidae</name>
    <dbReference type="NCBI Taxonomy" id="2670334"/>
    <lineage>
        <taxon>Bacteria</taxon>
        <taxon>Bacillati</taxon>
        <taxon>Bacillota</taxon>
        <taxon>Bacilli</taxon>
        <taxon>Bacillales</taxon>
        <taxon>Bacillaceae</taxon>
        <taxon>Lottiidibacillus</taxon>
    </lineage>
</organism>
<dbReference type="RefSeq" id="WP_094922613.1">
    <property type="nucleotide sequence ID" value="NZ_NPIA01000002.1"/>
</dbReference>
<feature type="repeat" description="TPR" evidence="7">
    <location>
        <begin position="466"/>
        <end position="499"/>
    </location>
</feature>
<dbReference type="Proteomes" id="UP000217083">
    <property type="component" value="Unassembled WGS sequence"/>
</dbReference>
<sequence>MQGNTENTGYERLFWKVIAYYVLEKEYSIAYTSHDEKEVWLESENGQELLRLCQKDLIWGNDIRKDIENFSLVLEEISRGASKRKIRCRTVYFSKEDPVLQYNDSVDENKSKGLQHSHIVFSESASYEGYTPLISFLNEESNDGIKRYLHLIIYDFEAFKAKIFADQRRREKEFNAIFNNGKPIATFILLAINVIMYLLLEKFGGSTNIETLVLFGAKNNLLILEGEWWRFITPMFLHIGFFHLIMNSIALYYLGMFVEKMYGTTRFLFIYFIAGIIGSLASFAFNPQISAGASGAIFGCFGALLYFGLIKKELFFKTIGKNLLFILAINLILGFSVEMIDNSGHIGGLIGGFLAAAIVQLPSQQGLRKRFVYGIAITLAASIFTFWSYNNNIENPHPLTVMQLSQQYIDGEQYSEAYDLLISHYEHGQELDEYQFLLSYTEIQLGKYLEAIEHLQNTIQLNSKFHEAHFNLALVYLEVSEHKKALSSAEKALQLNPDEESYENLYNKLKEATNH</sequence>
<feature type="transmembrane region" description="Helical" evidence="8">
    <location>
        <begin position="346"/>
        <end position="363"/>
    </location>
</feature>
<dbReference type="InterPro" id="IPR019734">
    <property type="entry name" value="TPR_rpt"/>
</dbReference>
<dbReference type="SMART" id="SM00028">
    <property type="entry name" value="TPR"/>
    <property type="match status" value="2"/>
</dbReference>
<feature type="domain" description="Peptidase S54 rhomboid" evidence="9">
    <location>
        <begin position="226"/>
        <end position="359"/>
    </location>
</feature>
<comment type="caution">
    <text evidence="10">The sequence shown here is derived from an EMBL/GenBank/DDBJ whole genome shotgun (WGS) entry which is preliminary data.</text>
</comment>
<dbReference type="Gene3D" id="1.25.40.10">
    <property type="entry name" value="Tetratricopeptide repeat domain"/>
    <property type="match status" value="1"/>
</dbReference>
<comment type="subcellular location">
    <subcellularLocation>
        <location evidence="1">Membrane</location>
        <topology evidence="1">Multi-pass membrane protein</topology>
    </subcellularLocation>
</comment>
<dbReference type="Gene3D" id="1.20.1540.10">
    <property type="entry name" value="Rhomboid-like"/>
    <property type="match status" value="1"/>
</dbReference>
<dbReference type="SUPFAM" id="SSF48452">
    <property type="entry name" value="TPR-like"/>
    <property type="match status" value="1"/>
</dbReference>
<evidence type="ECO:0000256" key="1">
    <source>
        <dbReference type="ARBA" id="ARBA00004141"/>
    </source>
</evidence>
<feature type="transmembrane region" description="Helical" evidence="8">
    <location>
        <begin position="177"/>
        <end position="200"/>
    </location>
</feature>
<dbReference type="InterPro" id="IPR035952">
    <property type="entry name" value="Rhomboid-like_sf"/>
</dbReference>
<dbReference type="Pfam" id="PF13414">
    <property type="entry name" value="TPR_11"/>
    <property type="match status" value="1"/>
</dbReference>
<reference evidence="10 11" key="2">
    <citation type="submission" date="2017-09" db="EMBL/GenBank/DDBJ databases">
        <title>Bacillus patelloidae sp. nov., isolated from the intestinal tract of a marine limpet.</title>
        <authorList>
            <person name="Liu R."/>
            <person name="Dong C."/>
            <person name="Shao Z."/>
        </authorList>
    </citation>
    <scope>NUCLEOTIDE SEQUENCE [LARGE SCALE GENOMIC DNA]</scope>
    <source>
        <strain evidence="10 11">SA5d-4</strain>
    </source>
</reference>
<dbReference type="GO" id="GO:0016020">
    <property type="term" value="C:membrane"/>
    <property type="evidence" value="ECO:0007669"/>
    <property type="project" value="UniProtKB-SubCell"/>
</dbReference>